<comment type="similarity">
    <text evidence="1">Belongs to the pectinesterase family.</text>
</comment>
<dbReference type="InterPro" id="IPR000070">
    <property type="entry name" value="Pectinesterase_cat"/>
</dbReference>
<feature type="domain" description="Pectinesterase catalytic" evidence="4">
    <location>
        <begin position="161"/>
        <end position="438"/>
    </location>
</feature>
<dbReference type="SUPFAM" id="SSF51126">
    <property type="entry name" value="Pectin lyase-like"/>
    <property type="match status" value="1"/>
</dbReference>
<evidence type="ECO:0000313" key="5">
    <source>
        <dbReference type="EMBL" id="OIQ97085.1"/>
    </source>
</evidence>
<gene>
    <name evidence="5" type="primary">pemA_3</name>
    <name evidence="5" type="ORF">GALL_209100</name>
</gene>
<proteinExistence type="inferred from homology"/>
<dbReference type="Gene3D" id="2.160.20.10">
    <property type="entry name" value="Single-stranded right-handed beta-helix, Pectin lyase-like"/>
    <property type="match status" value="1"/>
</dbReference>
<dbReference type="GO" id="GO:0042545">
    <property type="term" value="P:cell wall modification"/>
    <property type="evidence" value="ECO:0007669"/>
    <property type="project" value="InterPro"/>
</dbReference>
<dbReference type="GO" id="GO:0030599">
    <property type="term" value="F:pectinesterase activity"/>
    <property type="evidence" value="ECO:0007669"/>
    <property type="project" value="UniProtKB-EC"/>
</dbReference>
<keyword evidence="2 5" id="KW-0378">Hydrolase</keyword>
<dbReference type="InterPro" id="IPR012334">
    <property type="entry name" value="Pectin_lyas_fold"/>
</dbReference>
<dbReference type="InterPro" id="IPR011050">
    <property type="entry name" value="Pectin_lyase_fold/virulence"/>
</dbReference>
<evidence type="ECO:0000256" key="3">
    <source>
        <dbReference type="ARBA" id="ARBA00023085"/>
    </source>
</evidence>
<evidence type="ECO:0000256" key="1">
    <source>
        <dbReference type="ARBA" id="ARBA00008891"/>
    </source>
</evidence>
<name>A0A1J5SA15_9ZZZZ</name>
<dbReference type="PANTHER" id="PTHR31321">
    <property type="entry name" value="ACYL-COA THIOESTER HYDROLASE YBHC-RELATED"/>
    <property type="match status" value="1"/>
</dbReference>
<sequence length="487" mass="52807">MRLVRLLAPILAIASAAPMLRALDSVRPSTLFPAPGSTGACIDTHLRLDFPSPVTLGRAGLVSVIDVASGRVVDSIDVSKRTDTRTIGGAGGFQVYPIITDGDEADVALHPGRLEYGHTYAVTVDAGAFECDGRPSAAIEGDRTWLFTLKPSGPQPGAARLVVAADGGGDFCTVQGALDFVPHANNRPVTILVRPGTYREIVFLAEKNDITLRGESRTGTVIEYANNARFNPSGGNPFEGASPDPSAEHVHGGHIYRRGVLLAHRTRNLVIENLTMRNLTPYGGSQAETIILNGATDARSILRDLDLFSYQDTLQMNGQAYVANCHLEGDVDFIWGTGPCYFESCTFRSLHSGRYFTQIRNPSTNHGYVFHRCVFDGAPGVANNYLSRIEADRFPYSEVVLLDCRLGPAVGARAWLVSNAHHEPVGPQPNLHFWEYNSRTLDGAPLDTSGRDRFSRRLHEPADAALIRDYTDPAYVLGGWNPLAAAR</sequence>
<dbReference type="GO" id="GO:0009279">
    <property type="term" value="C:cell outer membrane"/>
    <property type="evidence" value="ECO:0007669"/>
    <property type="project" value="TreeGrafter"/>
</dbReference>
<reference evidence="5" key="1">
    <citation type="submission" date="2016-10" db="EMBL/GenBank/DDBJ databases">
        <title>Sequence of Gallionella enrichment culture.</title>
        <authorList>
            <person name="Poehlein A."/>
            <person name="Muehling M."/>
            <person name="Daniel R."/>
        </authorList>
    </citation>
    <scope>NUCLEOTIDE SEQUENCE</scope>
</reference>
<evidence type="ECO:0000256" key="2">
    <source>
        <dbReference type="ARBA" id="ARBA00022801"/>
    </source>
</evidence>
<comment type="caution">
    <text evidence="5">The sequence shown here is derived from an EMBL/GenBank/DDBJ whole genome shotgun (WGS) entry which is preliminary data.</text>
</comment>
<organism evidence="5">
    <name type="scientific">mine drainage metagenome</name>
    <dbReference type="NCBI Taxonomy" id="410659"/>
    <lineage>
        <taxon>unclassified sequences</taxon>
        <taxon>metagenomes</taxon>
        <taxon>ecological metagenomes</taxon>
    </lineage>
</organism>
<dbReference type="Pfam" id="PF01095">
    <property type="entry name" value="Pectinesterase"/>
    <property type="match status" value="1"/>
</dbReference>
<dbReference type="PANTHER" id="PTHR31321:SF57">
    <property type="entry name" value="PECTINESTERASE 53-RELATED"/>
    <property type="match status" value="1"/>
</dbReference>
<protein>
    <submittedName>
        <fullName evidence="5">Pectinesterase A</fullName>
        <ecNumber evidence="5">3.1.1.11</ecNumber>
    </submittedName>
</protein>
<dbReference type="EC" id="3.1.1.11" evidence="5"/>
<dbReference type="EMBL" id="MLJW01000138">
    <property type="protein sequence ID" value="OIQ97085.1"/>
    <property type="molecule type" value="Genomic_DNA"/>
</dbReference>
<accession>A0A1J5SA15</accession>
<dbReference type="AlphaFoldDB" id="A0A1J5SA15"/>
<keyword evidence="3" id="KW-0063">Aspartyl esterase</keyword>
<evidence type="ECO:0000259" key="4">
    <source>
        <dbReference type="Pfam" id="PF01095"/>
    </source>
</evidence>